<dbReference type="EMBL" id="CP113520">
    <property type="protein sequence ID" value="WAJ27569.1"/>
    <property type="molecule type" value="Genomic_DNA"/>
</dbReference>
<evidence type="ECO:0000313" key="1">
    <source>
        <dbReference type="EMBL" id="WAJ27569.1"/>
    </source>
</evidence>
<evidence type="ECO:0000313" key="2">
    <source>
        <dbReference type="Proteomes" id="UP001163223"/>
    </source>
</evidence>
<organism evidence="1 2">
    <name type="scientific">Antarcticirhabdus aurantiaca</name>
    <dbReference type="NCBI Taxonomy" id="2606717"/>
    <lineage>
        <taxon>Bacteria</taxon>
        <taxon>Pseudomonadati</taxon>
        <taxon>Pseudomonadota</taxon>
        <taxon>Alphaproteobacteria</taxon>
        <taxon>Hyphomicrobiales</taxon>
        <taxon>Aurantimonadaceae</taxon>
        <taxon>Antarcticirhabdus</taxon>
    </lineage>
</organism>
<name>A0ACD4NL77_9HYPH</name>
<proteinExistence type="predicted"/>
<accession>A0ACD4NL77</accession>
<keyword evidence="2" id="KW-1185">Reference proteome</keyword>
<protein>
    <submittedName>
        <fullName evidence="1">Uncharacterized protein</fullName>
    </submittedName>
</protein>
<gene>
    <name evidence="1" type="ORF">OXU80_22410</name>
</gene>
<sequence>MIGAPEEDAGLLHAGPFFSMVIAGCMAARLTTEEKARAAQDAVEGKQARTPSPRPTREASEAGAVHGFNSPNRYRGGKA</sequence>
<dbReference type="Proteomes" id="UP001163223">
    <property type="component" value="Chromosome"/>
</dbReference>
<reference evidence="1" key="1">
    <citation type="submission" date="2022-11" db="EMBL/GenBank/DDBJ databases">
        <title>beta-Carotene-producing bacterium, Jeongeuplla avenae sp. nov., alleviates the salt stress of Arabidopsis seedlings.</title>
        <authorList>
            <person name="Jiang L."/>
            <person name="Lee J."/>
        </authorList>
    </citation>
    <scope>NUCLEOTIDE SEQUENCE</scope>
    <source>
        <strain evidence="1">DY_R2A_6</strain>
    </source>
</reference>